<evidence type="ECO:0000256" key="4">
    <source>
        <dbReference type="HAMAP-Rule" id="MF_00636"/>
    </source>
</evidence>
<evidence type="ECO:0000259" key="8">
    <source>
        <dbReference type="Pfam" id="PF22740"/>
    </source>
</evidence>
<feature type="domain" description="RapZ-like N-terminal" evidence="6">
    <location>
        <begin position="192"/>
        <end position="342"/>
    </location>
</feature>
<keyword evidence="10" id="KW-1185">Reference proteome</keyword>
<evidence type="ECO:0000256" key="5">
    <source>
        <dbReference type="SAM" id="MobiDB-lite"/>
    </source>
</evidence>
<dbReference type="Proteomes" id="UP000253941">
    <property type="component" value="Unassembled WGS sequence"/>
</dbReference>
<evidence type="ECO:0000256" key="2">
    <source>
        <dbReference type="ARBA" id="ARBA00022840"/>
    </source>
</evidence>
<organism evidence="9 10">
    <name type="scientific">Ferruginivarius sediminum</name>
    <dbReference type="NCBI Taxonomy" id="2661937"/>
    <lineage>
        <taxon>Bacteria</taxon>
        <taxon>Pseudomonadati</taxon>
        <taxon>Pseudomonadota</taxon>
        <taxon>Alphaproteobacteria</taxon>
        <taxon>Rhodospirillales</taxon>
        <taxon>Rhodospirillaceae</taxon>
        <taxon>Ferruginivarius</taxon>
    </lineage>
</organism>
<sequence length="484" mass="52325">MSAPDTRLHATCVSLGGRGILLRGPSGSGKSDLAMRLIAEAGARLVADDQCCLSRRGGELIAAAPAAIAGCIEARGVGILRLPHESEAPVRLVVDLKRQGQVARLPEPATEELCGIDVRRVEIDPFESGAVAKLLLAAGHADATLIPLNVSVEDSRRQSREGWRAMHGNDGEEETRPAPSSGGGPSRGERLRVVLVTGMSGAGRSSTLKALEDVGYEAIDNLPLQLISPTVHEGGLTNPIAVGVDIRTRNFAVRPFLDALKGLDADDALDVTMVFVDCEDEVLRRRYTETRRRHPLAQGRPLSDGIAAERRLVAPLRRRADMTIDTSTLSVQDLRRVVEAQLGLGGTSGMAVFVVSFSYKNGLPREADVVFDARFLRNPHYDDALRPLTGQDRAVAEYVAADPDYPAFLDGVCDMLHRLIPRYQAEGKSYLTIAIGCTGGRHRSVTIAERVAEFLEKEGRHALVNHRELPPEREAGDARDSDSR</sequence>
<gene>
    <name evidence="9" type="ORF">DRB17_18420</name>
</gene>
<dbReference type="RefSeq" id="WP_114583699.1">
    <property type="nucleotide sequence ID" value="NZ_QPMH01000029.1"/>
</dbReference>
<dbReference type="InterPro" id="IPR005337">
    <property type="entry name" value="RapZ-like"/>
</dbReference>
<dbReference type="Pfam" id="PF03668">
    <property type="entry name" value="RapZ-like_N"/>
    <property type="match status" value="1"/>
</dbReference>
<dbReference type="CDD" id="cd01918">
    <property type="entry name" value="HprK_C"/>
    <property type="match status" value="1"/>
</dbReference>
<feature type="domain" description="RapZ C-terminal" evidence="8">
    <location>
        <begin position="350"/>
        <end position="469"/>
    </location>
</feature>
<evidence type="ECO:0000256" key="1">
    <source>
        <dbReference type="ARBA" id="ARBA00022741"/>
    </source>
</evidence>
<dbReference type="PANTHER" id="PTHR30448:SF0">
    <property type="entry name" value="RNASE ADAPTER PROTEIN RAPZ"/>
    <property type="match status" value="1"/>
</dbReference>
<dbReference type="InterPro" id="IPR027417">
    <property type="entry name" value="P-loop_NTPase"/>
</dbReference>
<feature type="region of interest" description="Disordered" evidence="5">
    <location>
        <begin position="157"/>
        <end position="188"/>
    </location>
</feature>
<evidence type="ECO:0000313" key="9">
    <source>
        <dbReference type="EMBL" id="RDD60338.1"/>
    </source>
</evidence>
<evidence type="ECO:0000259" key="7">
    <source>
        <dbReference type="Pfam" id="PF07475"/>
    </source>
</evidence>
<feature type="domain" description="HPr kinase/phosphorylase C-terminal" evidence="7">
    <location>
        <begin position="3"/>
        <end position="125"/>
    </location>
</feature>
<dbReference type="InterPro" id="IPR053930">
    <property type="entry name" value="RapZ-like_N"/>
</dbReference>
<dbReference type="GO" id="GO:0005525">
    <property type="term" value="F:GTP binding"/>
    <property type="evidence" value="ECO:0007669"/>
    <property type="project" value="UniProtKB-UniRule"/>
</dbReference>
<dbReference type="GO" id="GO:0006109">
    <property type="term" value="P:regulation of carbohydrate metabolic process"/>
    <property type="evidence" value="ECO:0007669"/>
    <property type="project" value="InterPro"/>
</dbReference>
<dbReference type="GO" id="GO:0005524">
    <property type="term" value="F:ATP binding"/>
    <property type="evidence" value="ECO:0007669"/>
    <property type="project" value="UniProtKB-UniRule"/>
</dbReference>
<keyword evidence="3 4" id="KW-0342">GTP-binding</keyword>
<feature type="compositionally biased region" description="Basic and acidic residues" evidence="5">
    <location>
        <begin position="157"/>
        <end position="176"/>
    </location>
</feature>
<dbReference type="NCBIfam" id="NF003828">
    <property type="entry name" value="PRK05416.1"/>
    <property type="match status" value="1"/>
</dbReference>
<name>A0A369T513_9PROT</name>
<dbReference type="Pfam" id="PF07475">
    <property type="entry name" value="Hpr_kinase_C"/>
    <property type="match status" value="1"/>
</dbReference>
<evidence type="ECO:0000256" key="3">
    <source>
        <dbReference type="ARBA" id="ARBA00023134"/>
    </source>
</evidence>
<evidence type="ECO:0000259" key="6">
    <source>
        <dbReference type="Pfam" id="PF03668"/>
    </source>
</evidence>
<protein>
    <submittedName>
        <fullName evidence="9">RNase adapter RapZ</fullName>
    </submittedName>
</protein>
<evidence type="ECO:0000313" key="10">
    <source>
        <dbReference type="Proteomes" id="UP000253941"/>
    </source>
</evidence>
<dbReference type="AlphaFoldDB" id="A0A369T513"/>
<comment type="caution">
    <text evidence="9">The sequence shown here is derived from an EMBL/GenBank/DDBJ whole genome shotgun (WGS) entry which is preliminary data.</text>
</comment>
<feature type="binding site" evidence="4">
    <location>
        <begin position="198"/>
        <end position="205"/>
    </location>
    <ligand>
        <name>ATP</name>
        <dbReference type="ChEBI" id="CHEBI:30616"/>
    </ligand>
</feature>
<accession>A0A369T513</accession>
<feature type="region of interest" description="Disordered" evidence="5">
    <location>
        <begin position="463"/>
        <end position="484"/>
    </location>
</feature>
<keyword evidence="2 4" id="KW-0067">ATP-binding</keyword>
<dbReference type="InterPro" id="IPR011104">
    <property type="entry name" value="Hpr_kin/Pase_C"/>
</dbReference>
<reference evidence="9 10" key="1">
    <citation type="submission" date="2018-07" db="EMBL/GenBank/DDBJ databases">
        <title>Venubactetium sediminum gen. nov., sp. nov., isolated from a marine solar saltern.</title>
        <authorList>
            <person name="Wang S."/>
        </authorList>
    </citation>
    <scope>NUCLEOTIDE SEQUENCE [LARGE SCALE GENOMIC DNA]</scope>
    <source>
        <strain evidence="9 10">WD2A32</strain>
    </source>
</reference>
<dbReference type="SUPFAM" id="SSF53795">
    <property type="entry name" value="PEP carboxykinase-like"/>
    <property type="match status" value="1"/>
</dbReference>
<feature type="binding site" evidence="4">
    <location>
        <begin position="245"/>
        <end position="248"/>
    </location>
    <ligand>
        <name>GTP</name>
        <dbReference type="ChEBI" id="CHEBI:37565"/>
    </ligand>
</feature>
<dbReference type="HAMAP" id="MF_00636">
    <property type="entry name" value="RapZ_like"/>
    <property type="match status" value="1"/>
</dbReference>
<keyword evidence="1 4" id="KW-0547">Nucleotide-binding</keyword>
<proteinExistence type="inferred from homology"/>
<dbReference type="GO" id="GO:0000155">
    <property type="term" value="F:phosphorelay sensor kinase activity"/>
    <property type="evidence" value="ECO:0007669"/>
    <property type="project" value="InterPro"/>
</dbReference>
<dbReference type="SUPFAM" id="SSF52540">
    <property type="entry name" value="P-loop containing nucleoside triphosphate hydrolases"/>
    <property type="match status" value="1"/>
</dbReference>
<dbReference type="Gene3D" id="3.40.50.300">
    <property type="entry name" value="P-loop containing nucleotide triphosphate hydrolases"/>
    <property type="match status" value="2"/>
</dbReference>
<dbReference type="InterPro" id="IPR053931">
    <property type="entry name" value="RapZ_C"/>
</dbReference>
<dbReference type="PANTHER" id="PTHR30448">
    <property type="entry name" value="RNASE ADAPTER PROTEIN RAPZ"/>
    <property type="match status" value="1"/>
</dbReference>
<dbReference type="Pfam" id="PF22740">
    <property type="entry name" value="PapZ_C"/>
    <property type="match status" value="1"/>
</dbReference>
<dbReference type="EMBL" id="QPMH01000029">
    <property type="protein sequence ID" value="RDD60338.1"/>
    <property type="molecule type" value="Genomic_DNA"/>
</dbReference>